<dbReference type="Pfam" id="PF21764">
    <property type="entry name" value="Invasin_D4"/>
    <property type="match status" value="1"/>
</dbReference>
<feature type="domain" description="Big-1" evidence="3">
    <location>
        <begin position="360"/>
        <end position="453"/>
    </location>
</feature>
<dbReference type="PRINTS" id="PR01369">
    <property type="entry name" value="INTIMIN"/>
</dbReference>
<dbReference type="EMBL" id="JAUJYW010000005">
    <property type="protein sequence ID" value="MDN8600427.1"/>
    <property type="molecule type" value="Genomic_DNA"/>
</dbReference>
<feature type="domain" description="Big-1" evidence="3">
    <location>
        <begin position="759"/>
        <end position="850"/>
    </location>
</feature>
<dbReference type="PANTHER" id="PTHR39576">
    <property type="entry name" value="ATTACHING AND EFFACING PROTEIN HOMOLOG-RELATED-RELATED"/>
    <property type="match status" value="1"/>
</dbReference>
<evidence type="ECO:0000256" key="2">
    <source>
        <dbReference type="SAM" id="MobiDB-lite"/>
    </source>
</evidence>
<feature type="domain" description="Big-1" evidence="3">
    <location>
        <begin position="1247"/>
        <end position="1341"/>
    </location>
</feature>
<dbReference type="PROSITE" id="PS51127">
    <property type="entry name" value="BIG1"/>
    <property type="match status" value="10"/>
</dbReference>
<evidence type="ECO:0000313" key="5">
    <source>
        <dbReference type="Proteomes" id="UP001174867"/>
    </source>
</evidence>
<feature type="domain" description="Big-1" evidence="3">
    <location>
        <begin position="456"/>
        <end position="546"/>
    </location>
</feature>
<sequence>MNQLSVTDRSRRFRFLVWLQIFLQVLFPLVSAMPHGALAQSPPDSASVSSPFSVDRSKPSADASLPYAGTLGSVASSLSSGGTSGVADSAKSAATGYASSTAQQWLSQFGTARVQLNVDDSGNWDDSAVDFLAPLYDNKKAVLFTQLGLRAPDGRTTGNVGMGVRTFYTENWMFGGNVFFDDDFTGKNRRVGFGAEAWTNYLKLSANTYVGTTEWHSSRDFDDYNEKPADGYDVRAEGYLPAYPQLGAKLIYEQYYGDKVALFDTDHLQSNPSAVTTGISYTPVPLVQLAVNYKRGQDSMDDTQFQANFRYDFGHDWRYQVDPENVRAERSLAGSRYDLVERNNQIILQYKKKPDEGVSKLNLQVITDNSPADGFTPNTLQVLATNSSNEPVRNAAIAWSASGEAKLSAPAAVTNAEGIAVVNLTNTSAATVQVSAKSGNVTAMQDSHFNTVTVSHLILALEKDGSVADGVTPNSAIATVTDINNRPIANSKIAWSVTTPAKLKNTETTTDANGQARTQYVSTQAGAVTIKASAGDLNATQQGTFVSNAANAQITDFTITTNNSPADGATPNKALVTVKDQNGNPASGVNVTVSADKNTVAFAALKSARASSAAQTDANGQLVISFTDTVVETATLTAKLDNNSTKTANAQFIANSATAQLQDLTLTKDSSYADGVTANTAEVTVKDANGNPVSAVDVIWSADKSSVKFSSSATDSTGKATVSFTDTIAETLTLKAQLANGNNLTVQSHFVANAGTATLQNLKVTKDGSAADGSDANTAEVYVKDATGNPIVGEDVVWSSDKTDVAFTPGGKTDSTGKTTVSYTSTVAQNLQLTAKLSNGQSASASSLFVPDTASEKISAFTVTSGAIANGTATNTATVTVVDAQNNRVPNADISWSVDGTAKLASATGKTGPDGQLSVTFTDLKAETVNVKVQLSSGTSETHSSTFVADATTAKIGDYTVTTGAVANGIATNSGSVTVVDANDNPLNGVNVGWTVTGTAQLASQTGTTGSDGIATVNLTNVTAQEVTLTVTVGSESQGLPTRFVADASTAEIQTLTLDTTGSLANGSASNKVTATVVDGQGNLLADQAITWTADKSTVQLSPSGNTGSNGKASVSFTDTVAETVILKAQLANGDNKTQSSQFIANESTAVITDMVVSPDNSRADSVQANIVTVTVKDGTGNLLPNQNVQWTASRGAVVLTPSGATDTSGNASVSMTDTQGGPVDITAKLDNGSSMVRTSTFLSLNVVSLQQDITSQKANGTDVITFTATVKDSSGAVVSDTAVNFSTTGSATLSASSVQTDSSGQAIVTLKDEFGEDVTVKATSAINAADTGQSKSATFVAAKITAVIAGGHTFAPDIGFPQTGFYSAEFQLVVDGDAANASNYTWTYNQEASDWIRIFSPGVVSIRSTPPDPNSTVTITATPTGGGQPLTYTFTINHWFVSEAQASADPAEGDATCQSRGRETPSYADLSNGAPSSNGTRALGTLLGEWGDPRQYPSWSSSGNVQGSWAKETATTGTGQRIYVLWNSSFVDEQVLTAPFNVVNVVCKAY</sequence>
<feature type="domain" description="Big-1" evidence="3">
    <location>
        <begin position="554"/>
        <end position="653"/>
    </location>
</feature>
<dbReference type="PANTHER" id="PTHR39576:SF2">
    <property type="entry name" value="ATTACHING AND EFFACING PROTEIN HOMOLOG-RELATED"/>
    <property type="match status" value="1"/>
</dbReference>
<feature type="domain" description="Big-1" evidence="3">
    <location>
        <begin position="661"/>
        <end position="751"/>
    </location>
</feature>
<dbReference type="InterPro" id="IPR008964">
    <property type="entry name" value="Invasin/intimin_cell_adhesion"/>
</dbReference>
<dbReference type="InterPro" id="IPR048658">
    <property type="entry name" value="Invasin_D4"/>
</dbReference>
<organism evidence="4 5">
    <name type="scientific">Citrobacter enshiensis</name>
    <dbReference type="NCBI Taxonomy" id="2971264"/>
    <lineage>
        <taxon>Bacteria</taxon>
        <taxon>Pseudomonadati</taxon>
        <taxon>Pseudomonadota</taxon>
        <taxon>Gammaproteobacteria</taxon>
        <taxon>Enterobacterales</taxon>
        <taxon>Enterobacteriaceae</taxon>
        <taxon>Citrobacter</taxon>
    </lineage>
</organism>
<dbReference type="InterPro" id="IPR024519">
    <property type="entry name" value="IAT_beta"/>
</dbReference>
<comment type="similarity">
    <text evidence="1">Belongs to the intimin/invasin family.</text>
</comment>
<evidence type="ECO:0000313" key="4">
    <source>
        <dbReference type="EMBL" id="MDN8600427.1"/>
    </source>
</evidence>
<dbReference type="Pfam" id="PF02369">
    <property type="entry name" value="Big_1"/>
    <property type="match status" value="10"/>
</dbReference>
<dbReference type="Gene3D" id="2.60.40.10">
    <property type="entry name" value="Immunoglobulins"/>
    <property type="match status" value="10"/>
</dbReference>
<name>A0ABT8PWR6_9ENTR</name>
<feature type="region of interest" description="Disordered" evidence="2">
    <location>
        <begin position="1451"/>
        <end position="1483"/>
    </location>
</feature>
<accession>A0ABT8PWR6</accession>
<dbReference type="Gene3D" id="2.60.40.1080">
    <property type="match status" value="1"/>
</dbReference>
<dbReference type="Pfam" id="PF11924">
    <property type="entry name" value="IAT_beta"/>
    <property type="match status" value="1"/>
</dbReference>
<comment type="caution">
    <text evidence="4">The sequence shown here is derived from an EMBL/GenBank/DDBJ whole genome shotgun (WGS) entry which is preliminary data.</text>
</comment>
<dbReference type="InterPro" id="IPR051715">
    <property type="entry name" value="Intimin-Invasin_domain"/>
</dbReference>
<evidence type="ECO:0000256" key="1">
    <source>
        <dbReference type="ARBA" id="ARBA00010116"/>
    </source>
</evidence>
<dbReference type="Gene3D" id="2.40.160.160">
    <property type="entry name" value="Inverse autotransporter, beta-domain"/>
    <property type="match status" value="1"/>
</dbReference>
<evidence type="ECO:0000259" key="3">
    <source>
        <dbReference type="PROSITE" id="PS51127"/>
    </source>
</evidence>
<dbReference type="Proteomes" id="UP001174867">
    <property type="component" value="Unassembled WGS sequence"/>
</dbReference>
<dbReference type="InterPro" id="IPR003344">
    <property type="entry name" value="Big_1_dom"/>
</dbReference>
<proteinExistence type="inferred from homology"/>
<dbReference type="InterPro" id="IPR013783">
    <property type="entry name" value="Ig-like_fold"/>
</dbReference>
<keyword evidence="5" id="KW-1185">Reference proteome</keyword>
<dbReference type="InterPro" id="IPR003535">
    <property type="entry name" value="Intimin/invasin_bac"/>
</dbReference>
<protein>
    <submittedName>
        <fullName evidence="4">Ig-like domain-containing protein</fullName>
    </submittedName>
</protein>
<feature type="domain" description="Big-1" evidence="3">
    <location>
        <begin position="857"/>
        <end position="948"/>
    </location>
</feature>
<feature type="domain" description="Big-1" evidence="3">
    <location>
        <begin position="955"/>
        <end position="1045"/>
    </location>
</feature>
<gene>
    <name evidence="4" type="ORF">Q0A17_13550</name>
</gene>
<dbReference type="SMART" id="SM00634">
    <property type="entry name" value="BID_1"/>
    <property type="match status" value="10"/>
</dbReference>
<dbReference type="SUPFAM" id="SSF49373">
    <property type="entry name" value="Invasin/intimin cell-adhesion fragments"/>
    <property type="match status" value="11"/>
</dbReference>
<dbReference type="RefSeq" id="WP_301699407.1">
    <property type="nucleotide sequence ID" value="NZ_JAUJYW010000005.1"/>
</dbReference>
<feature type="domain" description="Big-1" evidence="3">
    <location>
        <begin position="1152"/>
        <end position="1243"/>
    </location>
</feature>
<reference evidence="4 5" key="1">
    <citation type="submission" date="2023-07" db="EMBL/GenBank/DDBJ databases">
        <title>Citrobacter selenititolerans sp. nov., isolated from seleniferous soil.</title>
        <authorList>
            <person name="Zhang S."/>
            <person name="Li K."/>
            <person name="Peng J."/>
            <person name="Wang H."/>
            <person name="Sun J."/>
            <person name="Guo Y."/>
        </authorList>
    </citation>
    <scope>NUCLEOTIDE SEQUENCE [LARGE SCALE GENOMIC DNA]</scope>
    <source>
        <strain evidence="4 5">S2-9</strain>
    </source>
</reference>
<dbReference type="InterPro" id="IPR038177">
    <property type="entry name" value="IAT_beta_sf"/>
</dbReference>
<feature type="domain" description="Big-1" evidence="3">
    <location>
        <begin position="1053"/>
        <end position="1144"/>
    </location>
</feature>